<evidence type="ECO:0000313" key="3">
    <source>
        <dbReference type="Proteomes" id="UP000785679"/>
    </source>
</evidence>
<dbReference type="AlphaFoldDB" id="A0A8J8TAF8"/>
<protein>
    <submittedName>
        <fullName evidence="2">Uncharacterized protein</fullName>
    </submittedName>
</protein>
<accession>A0A8J8TAF8</accession>
<sequence>MNIALKNHHCKGSVSLLQLGTYNRQGREGRLQLQWHRDRYPERSIEAPGLDLCKQCQLDKQCKHPLQVQSKFPCHRSKVWHLSLCSTFRQGRVCRQQHQPLNTHWGQLHCKQLGHLLQLGILSLQDTWYILYLLKERICQWCMQLVWQRLRRKSSLLGKLSKLWRGLGNTIQQVCHRKQSYLSQLKGTYTQLGSLCKCRLLIMNIVRHCRLQDPRFWLDRHIPRGKWCKQLHLQGNMKCLGRPPGQRLYLHSNILLSKMCKSCFLQLRSSRWRRGSDLSRYWGRSTRRGIGNKQWYHLGNIGLFLSQYRLQVRLRLKRIWSQLGIWCKLHLPIGHSSQQYMQLVSQKLRHMIFLLGIGSKLLNQLESIAQGLCQSMLWVNQSLLGTLSQLDIECILLHLIVNSSHQHKRSQSLHQGMRILHHNSSKQLTLQQRTALQVQGYKGLVHLQLSGICTRLGIECIHHLLIVRSIQVCKLQGLHFSRGMKSQQGRCCKLSHQQVSTDLAQCLSKQLQLRLLGSKNLLGKSCRVRLQAEHSTQYRTVRDHPEQKGIRSRQDIWSKKSSQRMRTTLNLCLSMPLGMLLQLHIQNQLGIECTPLLQGARNIQNRTAQEQNLRRSKLCQPGRSSMQWILLMSIILQKLHYMPQGLMKLKDTWNLQDIWCKPHRSLVHSNLSCMQQVCLYLWGTVSRQGKDSIKLSRQGNTAR</sequence>
<organism evidence="2 3">
    <name type="scientific">Halteria grandinella</name>
    <dbReference type="NCBI Taxonomy" id="5974"/>
    <lineage>
        <taxon>Eukaryota</taxon>
        <taxon>Sar</taxon>
        <taxon>Alveolata</taxon>
        <taxon>Ciliophora</taxon>
        <taxon>Intramacronucleata</taxon>
        <taxon>Spirotrichea</taxon>
        <taxon>Stichotrichia</taxon>
        <taxon>Sporadotrichida</taxon>
        <taxon>Halteriidae</taxon>
        <taxon>Halteria</taxon>
    </lineage>
</organism>
<evidence type="ECO:0000313" key="2">
    <source>
        <dbReference type="EMBL" id="TNV88249.1"/>
    </source>
</evidence>
<comment type="caution">
    <text evidence="2">The sequence shown here is derived from an EMBL/GenBank/DDBJ whole genome shotgun (WGS) entry which is preliminary data.</text>
</comment>
<feature type="region of interest" description="Disordered" evidence="1">
    <location>
        <begin position="537"/>
        <end position="556"/>
    </location>
</feature>
<dbReference type="EMBL" id="RRYP01000008">
    <property type="protein sequence ID" value="TNV88249.1"/>
    <property type="molecule type" value="Genomic_DNA"/>
</dbReference>
<feature type="compositionally biased region" description="Basic and acidic residues" evidence="1">
    <location>
        <begin position="540"/>
        <end position="556"/>
    </location>
</feature>
<evidence type="ECO:0000256" key="1">
    <source>
        <dbReference type="SAM" id="MobiDB-lite"/>
    </source>
</evidence>
<gene>
    <name evidence="2" type="ORF">FGO68_gene16772</name>
</gene>
<keyword evidence="3" id="KW-1185">Reference proteome</keyword>
<reference evidence="2" key="1">
    <citation type="submission" date="2019-06" db="EMBL/GenBank/DDBJ databases">
        <authorList>
            <person name="Zheng W."/>
        </authorList>
    </citation>
    <scope>NUCLEOTIDE SEQUENCE</scope>
    <source>
        <strain evidence="2">QDHG01</strain>
    </source>
</reference>
<dbReference type="Proteomes" id="UP000785679">
    <property type="component" value="Unassembled WGS sequence"/>
</dbReference>
<name>A0A8J8TAF8_HALGN</name>
<proteinExistence type="predicted"/>